<dbReference type="PRINTS" id="PR00081">
    <property type="entry name" value="GDHRDH"/>
</dbReference>
<dbReference type="Proteomes" id="UP001056384">
    <property type="component" value="Chromosome 1"/>
</dbReference>
<name>A0A9Q9AK57_9PEZI</name>
<dbReference type="EMBL" id="CP099418">
    <property type="protein sequence ID" value="USW47920.1"/>
    <property type="molecule type" value="Genomic_DNA"/>
</dbReference>
<reference evidence="1" key="1">
    <citation type="submission" date="2022-06" db="EMBL/GenBank/DDBJ databases">
        <title>Complete genome sequences of two strains of the flax pathogen Septoria linicola.</title>
        <authorList>
            <person name="Lapalu N."/>
            <person name="Simon A."/>
            <person name="Demenou B."/>
            <person name="Paumier D."/>
            <person name="Guillot M.-P."/>
            <person name="Gout L."/>
            <person name="Valade R."/>
        </authorList>
    </citation>
    <scope>NUCLEOTIDE SEQUENCE</scope>
    <source>
        <strain evidence="1">SE15195</strain>
    </source>
</reference>
<gene>
    <name evidence="1" type="ORF">Slin15195_G012390</name>
</gene>
<keyword evidence="2" id="KW-1185">Reference proteome</keyword>
<protein>
    <submittedName>
        <fullName evidence="1">Short-chain dehydrogenase/reductase SDR, NAD(P)-binding domain superfamily</fullName>
    </submittedName>
</protein>
<dbReference type="InterPro" id="IPR002347">
    <property type="entry name" value="SDR_fam"/>
</dbReference>
<dbReference type="Gene3D" id="3.40.50.720">
    <property type="entry name" value="NAD(P)-binding Rossmann-like Domain"/>
    <property type="match status" value="1"/>
</dbReference>
<dbReference type="InterPro" id="IPR036291">
    <property type="entry name" value="NAD(P)-bd_dom_sf"/>
</dbReference>
<evidence type="ECO:0000313" key="1">
    <source>
        <dbReference type="EMBL" id="USW47920.1"/>
    </source>
</evidence>
<proteinExistence type="predicted"/>
<organism evidence="1 2">
    <name type="scientific">Septoria linicola</name>
    <dbReference type="NCBI Taxonomy" id="215465"/>
    <lineage>
        <taxon>Eukaryota</taxon>
        <taxon>Fungi</taxon>
        <taxon>Dikarya</taxon>
        <taxon>Ascomycota</taxon>
        <taxon>Pezizomycotina</taxon>
        <taxon>Dothideomycetes</taxon>
        <taxon>Dothideomycetidae</taxon>
        <taxon>Mycosphaerellales</taxon>
        <taxon>Mycosphaerellaceae</taxon>
        <taxon>Septoria</taxon>
    </lineage>
</organism>
<accession>A0A9Q9AK57</accession>
<dbReference type="PANTHER" id="PTHR43431:SF7">
    <property type="entry name" value="OXIDOREDUCTASE, SHORT CHAIN DEHYDROGENASE_REDUCTASE FAMILY (AFU_ORTHOLOGUE AFUA_5G14000)"/>
    <property type="match status" value="1"/>
</dbReference>
<sequence length="248" mass="26892">MSPTQLAIIAGIGPGTGASVARRFASKYTTILLARNIDNLESIERSITDKGGRAKSISADVSNPESISRAFDKIKQEFPDATCAAAVFNATGPFVKKGILDITVEEFDAGYGVSMRGALLFAQNTLPLLLKHNDLKSEDHHPPTLIFTGASASLRGNAKFSIFGAPKFGLRGLAQSIAREFAPQGVHVAHAVIDGPIDIPQHQFFLKDKPKSESIDPEAIAETYWSLHCQSQRCFTHEVDIRAMGEKW</sequence>
<dbReference type="PANTHER" id="PTHR43431">
    <property type="entry name" value="OXIDOREDUCTASE, SHORT CHAIN DEHYDROGENASE/REDUCTASE FAMILY (AFU_ORTHOLOGUE AFUA_5G14000)"/>
    <property type="match status" value="1"/>
</dbReference>
<dbReference type="AlphaFoldDB" id="A0A9Q9AK57"/>
<dbReference type="SUPFAM" id="SSF51735">
    <property type="entry name" value="NAD(P)-binding Rossmann-fold domains"/>
    <property type="match status" value="1"/>
</dbReference>
<evidence type="ECO:0000313" key="2">
    <source>
        <dbReference type="Proteomes" id="UP001056384"/>
    </source>
</evidence>
<dbReference type="Pfam" id="PF00106">
    <property type="entry name" value="adh_short"/>
    <property type="match status" value="1"/>
</dbReference>